<evidence type="ECO:0000313" key="4">
    <source>
        <dbReference type="Proteomes" id="UP000789901"/>
    </source>
</evidence>
<gene>
    <name evidence="3" type="ORF">GMARGA_LOCUS1269</name>
</gene>
<evidence type="ECO:0000313" key="3">
    <source>
        <dbReference type="EMBL" id="CAG8481655.1"/>
    </source>
</evidence>
<proteinExistence type="predicted"/>
<dbReference type="InterPro" id="IPR052766">
    <property type="entry name" value="S41A_metabolite_peptidase"/>
</dbReference>
<keyword evidence="4" id="KW-1185">Reference proteome</keyword>
<dbReference type="EMBL" id="CAJVQB010000317">
    <property type="protein sequence ID" value="CAG8481655.1"/>
    <property type="molecule type" value="Genomic_DNA"/>
</dbReference>
<keyword evidence="1" id="KW-0732">Signal</keyword>
<dbReference type="PANTHER" id="PTHR37049">
    <property type="entry name" value="PEPTIDASE S41 FAMILY PROTEIN"/>
    <property type="match status" value="1"/>
</dbReference>
<dbReference type="PANTHER" id="PTHR37049:SF4">
    <property type="entry name" value="RHODANESE DOMAIN-CONTAINING PROTEIN"/>
    <property type="match status" value="1"/>
</dbReference>
<organism evidence="3 4">
    <name type="scientific">Gigaspora margarita</name>
    <dbReference type="NCBI Taxonomy" id="4874"/>
    <lineage>
        <taxon>Eukaryota</taxon>
        <taxon>Fungi</taxon>
        <taxon>Fungi incertae sedis</taxon>
        <taxon>Mucoromycota</taxon>
        <taxon>Glomeromycotina</taxon>
        <taxon>Glomeromycetes</taxon>
        <taxon>Diversisporales</taxon>
        <taxon>Gigasporaceae</taxon>
        <taxon>Gigaspora</taxon>
    </lineage>
</organism>
<dbReference type="Gene3D" id="3.90.226.10">
    <property type="entry name" value="2-enoyl-CoA Hydratase, Chain A, domain 1"/>
    <property type="match status" value="1"/>
</dbReference>
<feature type="signal peptide" evidence="1">
    <location>
        <begin position="1"/>
        <end position="20"/>
    </location>
</feature>
<dbReference type="SUPFAM" id="SSF52096">
    <property type="entry name" value="ClpP/crotonase"/>
    <property type="match status" value="1"/>
</dbReference>
<evidence type="ECO:0000256" key="1">
    <source>
        <dbReference type="SAM" id="SignalP"/>
    </source>
</evidence>
<accession>A0ABN7U0T9</accession>
<protein>
    <submittedName>
        <fullName evidence="3">25592_t:CDS:1</fullName>
    </submittedName>
</protein>
<name>A0ABN7U0T9_GIGMA</name>
<feature type="domain" description="CPAF-like PDZ" evidence="2">
    <location>
        <begin position="153"/>
        <end position="263"/>
    </location>
</feature>
<dbReference type="InterPro" id="IPR056186">
    <property type="entry name" value="PDZ_CPAF-rel"/>
</dbReference>
<evidence type="ECO:0000259" key="2">
    <source>
        <dbReference type="Pfam" id="PF23658"/>
    </source>
</evidence>
<sequence length="598" mass="68358">MKPNYHITFIFVVFINVVHSNWIPRKENEGNVNICDKLDEYVNSPYSEEQFLKYSDVKACYELTSYNKTKAIQVIETVKEYLKGFYALLDQAKEESNPGFDLRPIDLISELDLVVKNNYSYEYQFIYDVANLIEELRDGHTRLRSDDYYKYLFDQGLSMYSVIKKDGTQQIKVFNDIKEPSNVDCQVIDIDGKPAIDAIIEFARDHTFYSRDLSARFNSALASLVFGNGDFYIAGQLFTYRNQLPKNPSISYTLNCNGKFSKITREWQVSIKSVQYKSPYISGTSVGNATLIFDAFIARFYILQDFGVVLISTEDIINNSLDLEYHFLSNIVAGFKLFADKGIKKIILDLSNNGGGYIFIGHYINKLLFPNIQNFPLDYKVNDISIPFIKEISRIKKGIGNIFHYKSFTSVKTKSSFDSVNDLIGNDIYTRGGVQVRYTSKAFHNDTTNYIGTFKLPKPPKFPWTEKDIVILTNGLCQSTCAIITQRLAEINVPTIAVGGFPNTRFSFAQYAVGEASSSADIQPLLELKNINSSLVSKLSLPSNLTLYFTLAEAYSIKNPNEVMDYAYRPADYQLYYDERSARDPSHLWLQAAKYFRK</sequence>
<dbReference type="Pfam" id="PF23658">
    <property type="entry name" value="PDZ_CPAF_rel"/>
    <property type="match status" value="1"/>
</dbReference>
<dbReference type="Proteomes" id="UP000789901">
    <property type="component" value="Unassembled WGS sequence"/>
</dbReference>
<reference evidence="3 4" key="1">
    <citation type="submission" date="2021-06" db="EMBL/GenBank/DDBJ databases">
        <authorList>
            <person name="Kallberg Y."/>
            <person name="Tangrot J."/>
            <person name="Rosling A."/>
        </authorList>
    </citation>
    <scope>NUCLEOTIDE SEQUENCE [LARGE SCALE GENOMIC DNA]</scope>
    <source>
        <strain evidence="3 4">120-4 pot B 10/14</strain>
    </source>
</reference>
<comment type="caution">
    <text evidence="3">The sequence shown here is derived from an EMBL/GenBank/DDBJ whole genome shotgun (WGS) entry which is preliminary data.</text>
</comment>
<feature type="chain" id="PRO_5046256086" evidence="1">
    <location>
        <begin position="21"/>
        <end position="598"/>
    </location>
</feature>
<dbReference type="InterPro" id="IPR029045">
    <property type="entry name" value="ClpP/crotonase-like_dom_sf"/>
</dbReference>